<organism evidence="5 6">
    <name type="scientific">Nocardia higoensis</name>
    <dbReference type="NCBI Taxonomy" id="228599"/>
    <lineage>
        <taxon>Bacteria</taxon>
        <taxon>Bacillati</taxon>
        <taxon>Actinomycetota</taxon>
        <taxon>Actinomycetes</taxon>
        <taxon>Mycobacteriales</taxon>
        <taxon>Nocardiaceae</taxon>
        <taxon>Nocardia</taxon>
    </lineage>
</organism>
<feature type="domain" description="Lsr2 DNA-binding" evidence="4">
    <location>
        <begin position="75"/>
        <end position="110"/>
    </location>
</feature>
<dbReference type="Gene3D" id="4.10.320.10">
    <property type="entry name" value="E3-binding domain"/>
    <property type="match status" value="1"/>
</dbReference>
<evidence type="ECO:0000313" key="5">
    <source>
        <dbReference type="EMBL" id="MBF6353255.1"/>
    </source>
</evidence>
<dbReference type="InterPro" id="IPR042261">
    <property type="entry name" value="Lsr2-like_dimerization"/>
</dbReference>
<feature type="region of interest" description="Disordered" evidence="2">
    <location>
        <begin position="57"/>
        <end position="82"/>
    </location>
</feature>
<feature type="domain" description="Lsr2 dimerization" evidence="3">
    <location>
        <begin position="1"/>
        <end position="59"/>
    </location>
</feature>
<dbReference type="EMBL" id="JADLQN010000001">
    <property type="protein sequence ID" value="MBF6353255.1"/>
    <property type="molecule type" value="Genomic_DNA"/>
</dbReference>
<evidence type="ECO:0000259" key="3">
    <source>
        <dbReference type="Pfam" id="PF11774"/>
    </source>
</evidence>
<dbReference type="Pfam" id="PF23359">
    <property type="entry name" value="Lsr2_DNA-bd"/>
    <property type="match status" value="1"/>
</dbReference>
<name>A0ABS0D589_9NOCA</name>
<comment type="caution">
    <text evidence="5">The sequence shown here is derived from an EMBL/GenBank/DDBJ whole genome shotgun (WGS) entry which is preliminary data.</text>
</comment>
<gene>
    <name evidence="5" type="ORF">IU449_01600</name>
</gene>
<evidence type="ECO:0000256" key="1">
    <source>
        <dbReference type="ARBA" id="ARBA00023125"/>
    </source>
</evidence>
<evidence type="ECO:0000256" key="2">
    <source>
        <dbReference type="SAM" id="MobiDB-lite"/>
    </source>
</evidence>
<evidence type="ECO:0000259" key="4">
    <source>
        <dbReference type="Pfam" id="PF23359"/>
    </source>
</evidence>
<reference evidence="5 6" key="1">
    <citation type="submission" date="2020-10" db="EMBL/GenBank/DDBJ databases">
        <title>Identification of Nocardia species via Next-generation sequencing and recognition of intraspecies genetic diversity.</title>
        <authorList>
            <person name="Li P."/>
            <person name="Li P."/>
            <person name="Lu B."/>
        </authorList>
    </citation>
    <scope>NUCLEOTIDE SEQUENCE [LARGE SCALE GENOMIC DNA]</scope>
    <source>
        <strain evidence="5 6">BJ06-0143</strain>
    </source>
</reference>
<dbReference type="Gene3D" id="3.30.60.230">
    <property type="entry name" value="Lsr2, dimerization domain"/>
    <property type="match status" value="1"/>
</dbReference>
<proteinExistence type="predicted"/>
<sequence length="115" mass="12724">MARKVVVTIVDDYDGESQAAETVSFALDGVGYEIDLSESNAQALRQIFEQWTPFARKVGKSSGRSRSVKQRERGDQQQASAIREWARRNGYEVSSRGRVSADVVAAYKAAHNGQD</sequence>
<dbReference type="Proteomes" id="UP000707731">
    <property type="component" value="Unassembled WGS sequence"/>
</dbReference>
<protein>
    <submittedName>
        <fullName evidence="5">Lsr2 family protein</fullName>
    </submittedName>
</protein>
<keyword evidence="1" id="KW-0238">DNA-binding</keyword>
<dbReference type="InterPro" id="IPR036625">
    <property type="entry name" value="E3-bd_dom_sf"/>
</dbReference>
<dbReference type="Pfam" id="PF11774">
    <property type="entry name" value="Lsr2"/>
    <property type="match status" value="1"/>
</dbReference>
<dbReference type="RefSeq" id="WP_195000193.1">
    <property type="nucleotide sequence ID" value="NZ_JADLQN010000001.1"/>
</dbReference>
<evidence type="ECO:0000313" key="6">
    <source>
        <dbReference type="Proteomes" id="UP000707731"/>
    </source>
</evidence>
<dbReference type="InterPro" id="IPR024412">
    <property type="entry name" value="Lsr2_dim_dom"/>
</dbReference>
<accession>A0ABS0D589</accession>
<keyword evidence="6" id="KW-1185">Reference proteome</keyword>
<dbReference type="InterPro" id="IPR055370">
    <property type="entry name" value="Lsr2_DNA-bd"/>
</dbReference>